<gene>
    <name evidence="1" type="ORF">CEXT_54271</name>
</gene>
<keyword evidence="2" id="KW-1185">Reference proteome</keyword>
<evidence type="ECO:0000313" key="1">
    <source>
        <dbReference type="EMBL" id="GIY09883.1"/>
    </source>
</evidence>
<name>A0AAV4QJM8_CAEEX</name>
<dbReference type="AlphaFoldDB" id="A0AAV4QJM8"/>
<accession>A0AAV4QJM8</accession>
<reference evidence="1 2" key="1">
    <citation type="submission" date="2021-06" db="EMBL/GenBank/DDBJ databases">
        <title>Caerostris extrusa draft genome.</title>
        <authorList>
            <person name="Kono N."/>
            <person name="Arakawa K."/>
        </authorList>
    </citation>
    <scope>NUCLEOTIDE SEQUENCE [LARGE SCALE GENOMIC DNA]</scope>
</reference>
<dbReference type="Proteomes" id="UP001054945">
    <property type="component" value="Unassembled WGS sequence"/>
</dbReference>
<protein>
    <submittedName>
        <fullName evidence="1">Uncharacterized protein</fullName>
    </submittedName>
</protein>
<sequence length="107" mass="12588">MWEKEEEKKEEEKLLPHLDRVETVSFHGRRAATCFPSLWTDGFLGLGGIRLSIRWLLNEEGRTVENTFISRQSGRHLLPQSLDEWFLGVGEDTWDAFRWLLNEEGRT</sequence>
<organism evidence="1 2">
    <name type="scientific">Caerostris extrusa</name>
    <name type="common">Bark spider</name>
    <name type="synonym">Caerostris bankana</name>
    <dbReference type="NCBI Taxonomy" id="172846"/>
    <lineage>
        <taxon>Eukaryota</taxon>
        <taxon>Metazoa</taxon>
        <taxon>Ecdysozoa</taxon>
        <taxon>Arthropoda</taxon>
        <taxon>Chelicerata</taxon>
        <taxon>Arachnida</taxon>
        <taxon>Araneae</taxon>
        <taxon>Araneomorphae</taxon>
        <taxon>Entelegynae</taxon>
        <taxon>Araneoidea</taxon>
        <taxon>Araneidae</taxon>
        <taxon>Caerostris</taxon>
    </lineage>
</organism>
<proteinExistence type="predicted"/>
<dbReference type="EMBL" id="BPLR01006439">
    <property type="protein sequence ID" value="GIY09883.1"/>
    <property type="molecule type" value="Genomic_DNA"/>
</dbReference>
<comment type="caution">
    <text evidence="1">The sequence shown here is derived from an EMBL/GenBank/DDBJ whole genome shotgun (WGS) entry which is preliminary data.</text>
</comment>
<evidence type="ECO:0000313" key="2">
    <source>
        <dbReference type="Proteomes" id="UP001054945"/>
    </source>
</evidence>